<dbReference type="EMBL" id="CP011451">
    <property type="protein sequence ID" value="AKH37829.1"/>
    <property type="molecule type" value="Genomic_DNA"/>
</dbReference>
<accession>A0A0F7KGB5</accession>
<dbReference type="Pfam" id="PF18178">
    <property type="entry name" value="Cap17-like_N"/>
    <property type="match status" value="1"/>
</dbReference>
<name>A0A0F7KGB5_9PROT</name>
<evidence type="ECO:0000313" key="2">
    <source>
        <dbReference type="EMBL" id="AKH37829.1"/>
    </source>
</evidence>
<dbReference type="KEGG" id="nco:AAW31_08450"/>
<dbReference type="SMR" id="A0A0F7KGB5"/>
<proteinExistence type="predicted"/>
<reference evidence="3 5" key="3">
    <citation type="submission" date="2019-07" db="EMBL/GenBank/DDBJ databases">
        <title>Active sludge and wastewater microbial communities from Klosterneuburg, Austria.</title>
        <authorList>
            <person name="Wagner M."/>
        </authorList>
    </citation>
    <scope>NUCLEOTIDE SEQUENCE [LARGE SCALE GENOMIC DNA]</scope>
    <source>
        <strain evidence="3 5">Nm2</strain>
    </source>
</reference>
<organism evidence="2 4">
    <name type="scientific">Nitrosomonas communis</name>
    <dbReference type="NCBI Taxonomy" id="44574"/>
    <lineage>
        <taxon>Bacteria</taxon>
        <taxon>Pseudomonadati</taxon>
        <taxon>Pseudomonadota</taxon>
        <taxon>Betaproteobacteria</taxon>
        <taxon>Nitrosomonadales</taxon>
        <taxon>Nitrosomonadaceae</taxon>
        <taxon>Nitrosomonas</taxon>
    </lineage>
</organism>
<evidence type="ECO:0000313" key="5">
    <source>
        <dbReference type="Proteomes" id="UP000324176"/>
    </source>
</evidence>
<protein>
    <recommendedName>
        <fullName evidence="1">ATP nucleosidase Cap17-like N-terminal domain-containing protein</fullName>
    </recommendedName>
</protein>
<dbReference type="PATRIC" id="fig|44574.3.peg.2064"/>
<gene>
    <name evidence="2" type="ORF">AAW31_08450</name>
    <name evidence="3" type="ORF">BCL69_100599</name>
</gene>
<evidence type="ECO:0000313" key="3">
    <source>
        <dbReference type="EMBL" id="TYP92898.1"/>
    </source>
</evidence>
<keyword evidence="4" id="KW-1185">Reference proteome</keyword>
<dbReference type="InterPro" id="IPR041327">
    <property type="entry name" value="Cap17-like_N"/>
</dbReference>
<evidence type="ECO:0000259" key="1">
    <source>
        <dbReference type="Pfam" id="PF18178"/>
    </source>
</evidence>
<reference evidence="4" key="1">
    <citation type="submission" date="2015-05" db="EMBL/GenBank/DDBJ databases">
        <title>Draft genome of Nitrosomonas communis strain Nm2.</title>
        <authorList>
            <person name="Kozlowski J.A."/>
            <person name="Kits K.D."/>
            <person name="Stein L.Y."/>
        </authorList>
    </citation>
    <scope>NUCLEOTIDE SEQUENCE [LARGE SCALE GENOMIC DNA]</scope>
    <source>
        <strain evidence="4">Nm2</strain>
    </source>
</reference>
<dbReference type="AlphaFoldDB" id="A0A0F7KGB5"/>
<dbReference type="OrthoDB" id="5180013at2"/>
<dbReference type="RefSeq" id="WP_046849899.1">
    <property type="nucleotide sequence ID" value="NZ_CP011451.1"/>
</dbReference>
<evidence type="ECO:0000313" key="4">
    <source>
        <dbReference type="Proteomes" id="UP000034156"/>
    </source>
</evidence>
<dbReference type="Proteomes" id="UP000034156">
    <property type="component" value="Chromosome"/>
</dbReference>
<dbReference type="Proteomes" id="UP000324176">
    <property type="component" value="Unassembled WGS sequence"/>
</dbReference>
<dbReference type="EMBL" id="VNHT01000005">
    <property type="protein sequence ID" value="TYP92898.1"/>
    <property type="molecule type" value="Genomic_DNA"/>
</dbReference>
<feature type="domain" description="ATP nucleosidase Cap17-like N-terminal" evidence="1">
    <location>
        <begin position="6"/>
        <end position="235"/>
    </location>
</feature>
<reference evidence="2 4" key="2">
    <citation type="journal article" date="2016" name="Genome Announc.">
        <title>Genome Sequence of Nitrosomonas communis Strain Nm2, a Mesophilic Ammonia-Oxidizing Bacterium Isolated from Mediterranean Soil.</title>
        <authorList>
            <person name="Kozlowski J.A."/>
            <person name="Kits K.D."/>
            <person name="Stein L.Y."/>
        </authorList>
    </citation>
    <scope>NUCLEOTIDE SEQUENCE [LARGE SCALE GENOMIC DNA]</scope>
    <source>
        <strain evidence="2 4">Nm2</strain>
    </source>
</reference>
<sequence>MARSPLFGRRIHIAGSIPNEAKYASAEEVGRARQLVESLVKELLRKGATFVIPVDAEKVRESDGLPICFDWLVWDTIEKNLANRPADAISSLVIAVKHHKNEEQIPEQYQSLWDKFRGSPLVQIESAAHWNMNSKRMEVQARCGDILIAIGGGEGVLFLANLYHDAGKPVVPLNFKLCSPNTGAQKIFDYAQTSNHARRLFQTEGGTPTHTWINRLDFPSRKEITERVLDIIDLLEDISPPKAFVVRLLNPAHPEYLDVQTFFDTVVQPIVEGKFGYKLTVIDGNQVYDYARIDEEIFAKLHRSSVVIADITGCRPNCYIELGYAFGRGLPTMLLAKDGTDHPFDIYSFFGHHWKTTGTVEERQREFSKHWEAIKNRPPLVPMEPLIP</sequence>